<feature type="region of interest" description="Disordered" evidence="2">
    <location>
        <begin position="719"/>
        <end position="854"/>
    </location>
</feature>
<dbReference type="VEuPathDB" id="VectorBase:AFAF010266"/>
<feature type="region of interest" description="Disordered" evidence="2">
    <location>
        <begin position="628"/>
        <end position="649"/>
    </location>
</feature>
<feature type="compositionally biased region" description="Polar residues" evidence="2">
    <location>
        <begin position="762"/>
        <end position="776"/>
    </location>
</feature>
<dbReference type="EMBL" id="AXCN02000308">
    <property type="status" value="NOT_ANNOTATED_CDS"/>
    <property type="molecule type" value="Genomic_DNA"/>
</dbReference>
<feature type="compositionally biased region" description="Basic and acidic residues" evidence="2">
    <location>
        <begin position="785"/>
        <end position="803"/>
    </location>
</feature>
<name>A0A182QHH0_9DIPT</name>
<keyword evidence="4" id="KW-1185">Reference proteome</keyword>
<protein>
    <submittedName>
        <fullName evidence="3">Uncharacterized protein</fullName>
    </submittedName>
</protein>
<dbReference type="AlphaFoldDB" id="A0A182QHH0"/>
<feature type="compositionally biased region" description="Low complexity" evidence="2">
    <location>
        <begin position="719"/>
        <end position="745"/>
    </location>
</feature>
<keyword evidence="1" id="KW-0175">Coiled coil</keyword>
<sequence length="854" mass="95940">MYSSGDGALFQAEPLPATRATYRREFEEMENRIRKCERQRAELERQFEGLMRERAECEKAAVRAMKQRQRRLMEAERQRAERNESILRMLNKIDQQAASLAAKTDRLKMLKTQYEMYLMRTWSQPYTAYNVPMIAAPPLPPPPTPPTKLLQTPNPVSTKSEFVQYLSDLTHQQTTNVNPIPPPTALSNYLASQQKPYGTTPPFVSYGGPPLERPYSRALTSSRSGLLEANDSVTNPASGSSETTGSGGSRATKFEMSNEDFIRYIDSEVLKEPIPTVSVVAATPTEPNEIKPLKNGAYLEDASEDEPVVELSSKLEECSMLIEAANVEKQQQNNIQPLDDRAIESGVDANGSVPEEIARETEERTLNQEVQMVTFEDNLGAVVTDEFTSDRSDQQINELHESPTVAEADTYCETNQHEPLVEERYQELSETAYPEQSDYNIATDVHSELPMSGDNQPQEMVHTTDNTSYLVTQPEEQSYDNQQYSATSYEVKAGDATLTAEQPFQQPSEIRNQHWNTARQALRAKAFPTASPKPPSPEMAVQNVHNVSETRYEPTAAEYVEEKLEQSPIQADSTEQNTEHATYGEDANKTYYETAGNVAEQPQSIDPAQATTAEEYHNDAMGQPVEYQESHYQPAQHDDRQQSAAYQYGDNQQATYQEGQYVEGAATGDTQYQYQAPSGEDYATQNAYQDPNQQYQYDENAQYYGDQQQGYDGQYYAQEQQQYYMDETQQQHQQQDQPTDQYAQQVDSTAYYPSEEQYEAELTQTQPDQQAATSEATADVAHTGDSGEPKDNTFHSTEPDAKPADPAPVIDNTLPPQDKQSIDKKTAKQDAGRASDAPPTGTVNDESDFDFSSQ</sequence>
<reference evidence="4" key="1">
    <citation type="submission" date="2014-01" db="EMBL/GenBank/DDBJ databases">
        <title>The Genome Sequence of Anopheles farauti FAR1 (V2).</title>
        <authorList>
            <consortium name="The Broad Institute Genomics Platform"/>
            <person name="Neafsey D.E."/>
            <person name="Besansky N."/>
            <person name="Howell P."/>
            <person name="Walton C."/>
            <person name="Young S.K."/>
            <person name="Zeng Q."/>
            <person name="Gargeya S."/>
            <person name="Fitzgerald M."/>
            <person name="Haas B."/>
            <person name="Abouelleil A."/>
            <person name="Allen A.W."/>
            <person name="Alvarado L."/>
            <person name="Arachchi H.M."/>
            <person name="Berlin A.M."/>
            <person name="Chapman S.B."/>
            <person name="Gainer-Dewar J."/>
            <person name="Goldberg J."/>
            <person name="Griggs A."/>
            <person name="Gujja S."/>
            <person name="Hansen M."/>
            <person name="Howarth C."/>
            <person name="Imamovic A."/>
            <person name="Ireland A."/>
            <person name="Larimer J."/>
            <person name="McCowan C."/>
            <person name="Murphy C."/>
            <person name="Pearson M."/>
            <person name="Poon T.W."/>
            <person name="Priest M."/>
            <person name="Roberts A."/>
            <person name="Saif S."/>
            <person name="Shea T."/>
            <person name="Sisk P."/>
            <person name="Sykes S."/>
            <person name="Wortman J."/>
            <person name="Nusbaum C."/>
            <person name="Birren B."/>
        </authorList>
    </citation>
    <scope>NUCLEOTIDE SEQUENCE [LARGE SCALE GENOMIC DNA]</scope>
    <source>
        <strain evidence="4">FAR1</strain>
    </source>
</reference>
<proteinExistence type="predicted"/>
<feature type="compositionally biased region" description="Acidic residues" evidence="2">
    <location>
        <begin position="845"/>
        <end position="854"/>
    </location>
</feature>
<feature type="coiled-coil region" evidence="1">
    <location>
        <begin position="19"/>
        <end position="85"/>
    </location>
</feature>
<evidence type="ECO:0000256" key="2">
    <source>
        <dbReference type="SAM" id="MobiDB-lite"/>
    </source>
</evidence>
<accession>A0A182QHH0</accession>
<dbReference type="Proteomes" id="UP000075886">
    <property type="component" value="Unassembled WGS sequence"/>
</dbReference>
<dbReference type="EnsemblMetazoa" id="AFAF010266-RA">
    <property type="protein sequence ID" value="AFAF010266-PA"/>
    <property type="gene ID" value="AFAF010266"/>
</dbReference>
<feature type="compositionally biased region" description="Basic and acidic residues" evidence="2">
    <location>
        <begin position="820"/>
        <end position="833"/>
    </location>
</feature>
<feature type="region of interest" description="Disordered" evidence="2">
    <location>
        <begin position="221"/>
        <end position="253"/>
    </location>
</feature>
<organism evidence="3 4">
    <name type="scientific">Anopheles farauti</name>
    <dbReference type="NCBI Taxonomy" id="69004"/>
    <lineage>
        <taxon>Eukaryota</taxon>
        <taxon>Metazoa</taxon>
        <taxon>Ecdysozoa</taxon>
        <taxon>Arthropoda</taxon>
        <taxon>Hexapoda</taxon>
        <taxon>Insecta</taxon>
        <taxon>Pterygota</taxon>
        <taxon>Neoptera</taxon>
        <taxon>Endopterygota</taxon>
        <taxon>Diptera</taxon>
        <taxon>Nematocera</taxon>
        <taxon>Culicoidea</taxon>
        <taxon>Culicidae</taxon>
        <taxon>Anophelinae</taxon>
        <taxon>Anopheles</taxon>
    </lineage>
</organism>
<reference evidence="3" key="2">
    <citation type="submission" date="2020-05" db="UniProtKB">
        <authorList>
            <consortium name="EnsemblMetazoa"/>
        </authorList>
    </citation>
    <scope>IDENTIFICATION</scope>
    <source>
        <strain evidence="3">FAR1</strain>
    </source>
</reference>
<evidence type="ECO:0000256" key="1">
    <source>
        <dbReference type="SAM" id="Coils"/>
    </source>
</evidence>
<evidence type="ECO:0000313" key="3">
    <source>
        <dbReference type="EnsemblMetazoa" id="AFAF010266-PA"/>
    </source>
</evidence>
<evidence type="ECO:0000313" key="4">
    <source>
        <dbReference type="Proteomes" id="UP000075886"/>
    </source>
</evidence>